<comment type="caution">
    <text evidence="2">The sequence shown here is derived from an EMBL/GenBank/DDBJ whole genome shotgun (WGS) entry which is preliminary data.</text>
</comment>
<keyword evidence="3" id="KW-1185">Reference proteome</keyword>
<gene>
    <name evidence="2" type="ORF">C1752_13133</name>
</gene>
<dbReference type="RefSeq" id="WP_110989062.1">
    <property type="nucleotide sequence ID" value="NZ_CAWNWM010000039.1"/>
</dbReference>
<dbReference type="PIRSF" id="PIRSF009320">
    <property type="entry name" value="Nuc_binding_HP_1000"/>
    <property type="match status" value="1"/>
</dbReference>
<organism evidence="2 3">
    <name type="scientific">Acaryochloris thomasi RCC1774</name>
    <dbReference type="NCBI Taxonomy" id="1764569"/>
    <lineage>
        <taxon>Bacteria</taxon>
        <taxon>Bacillati</taxon>
        <taxon>Cyanobacteriota</taxon>
        <taxon>Cyanophyceae</taxon>
        <taxon>Acaryochloridales</taxon>
        <taxon>Acaryochloridaceae</taxon>
        <taxon>Acaryochloris</taxon>
        <taxon>Acaryochloris thomasi</taxon>
    </lineage>
</organism>
<proteinExistence type="predicted"/>
<evidence type="ECO:0000313" key="3">
    <source>
        <dbReference type="Proteomes" id="UP000248857"/>
    </source>
</evidence>
<dbReference type="OrthoDB" id="69313at2"/>
<dbReference type="AlphaFoldDB" id="A0A2W1JNC6"/>
<dbReference type="EMBL" id="PQWO01000039">
    <property type="protein sequence ID" value="PZD70407.1"/>
    <property type="molecule type" value="Genomic_DNA"/>
</dbReference>
<dbReference type="SUPFAM" id="SSF52540">
    <property type="entry name" value="P-loop containing nucleoside triphosphate hydrolases"/>
    <property type="match status" value="1"/>
</dbReference>
<name>A0A2W1JNC6_9CYAN</name>
<evidence type="ECO:0000259" key="1">
    <source>
        <dbReference type="Pfam" id="PF01656"/>
    </source>
</evidence>
<accession>A0A2W1JNC6</accession>
<dbReference type="InterPro" id="IPR027417">
    <property type="entry name" value="P-loop_NTPase"/>
</dbReference>
<dbReference type="PANTHER" id="PTHR13696">
    <property type="entry name" value="P-LOOP CONTAINING NUCLEOSIDE TRIPHOSPHATE HYDROLASE"/>
    <property type="match status" value="1"/>
</dbReference>
<evidence type="ECO:0000313" key="2">
    <source>
        <dbReference type="EMBL" id="PZD70407.1"/>
    </source>
</evidence>
<dbReference type="PANTHER" id="PTHR13696:SF96">
    <property type="entry name" value="COBQ_COBB_MIND_PARA NUCLEOTIDE BINDING DOMAIN-CONTAINING PROTEIN"/>
    <property type="match status" value="1"/>
</dbReference>
<dbReference type="InterPro" id="IPR050678">
    <property type="entry name" value="DNA_Partitioning_ATPase"/>
</dbReference>
<dbReference type="InterPro" id="IPR002586">
    <property type="entry name" value="CobQ/CobB/MinD/ParA_Nub-bd_dom"/>
</dbReference>
<protein>
    <submittedName>
        <fullName evidence="2">Iron-sulfur cluster carrier protein</fullName>
    </submittedName>
</protein>
<reference evidence="2 3" key="1">
    <citation type="journal article" date="2018" name="Sci. Rep.">
        <title>A novel species of the marine cyanobacterium Acaryochloris with a unique pigment content and lifestyle.</title>
        <authorList>
            <person name="Partensky F."/>
            <person name="Six C."/>
            <person name="Ratin M."/>
            <person name="Garczarek L."/>
            <person name="Vaulot D."/>
            <person name="Probert I."/>
            <person name="Calteau A."/>
            <person name="Gourvil P."/>
            <person name="Marie D."/>
            <person name="Grebert T."/>
            <person name="Bouchier C."/>
            <person name="Le Panse S."/>
            <person name="Gachenot M."/>
            <person name="Rodriguez F."/>
            <person name="Garrido J.L."/>
        </authorList>
    </citation>
    <scope>NUCLEOTIDE SEQUENCE [LARGE SCALE GENOMIC DNA]</scope>
    <source>
        <strain evidence="2 3">RCC1774</strain>
    </source>
</reference>
<dbReference type="Pfam" id="PF01656">
    <property type="entry name" value="CbiA"/>
    <property type="match status" value="1"/>
</dbReference>
<dbReference type="Gene3D" id="3.40.50.300">
    <property type="entry name" value="P-loop containing nucleotide triphosphate hydrolases"/>
    <property type="match status" value="1"/>
</dbReference>
<dbReference type="CDD" id="cd02042">
    <property type="entry name" value="ParAB_family"/>
    <property type="match status" value="1"/>
</dbReference>
<sequence>MTEFIGLISQKGGVGKSTMARLIAREYAAAKWDVKIADLDTSQGTSTEWKLRREENGLKPEIAVEPFRSVKQALKHASTYDLIVFDGPPHSMAGTVDIAQASKLVVLPTGLSLDDLRPTIRLAHELVENSIDQEKIALALCRVGDRENEIKEARAYIKKAGYTLLQGSIPEKTAYRRASDDGKAVSEVTFLSLKKRAEEVAQDAINLMSREAT</sequence>
<feature type="domain" description="CobQ/CobB/MinD/ParA nucleotide binding" evidence="1">
    <location>
        <begin position="7"/>
        <end position="183"/>
    </location>
</feature>
<dbReference type="Proteomes" id="UP000248857">
    <property type="component" value="Unassembled WGS sequence"/>
</dbReference>